<keyword evidence="4" id="KW-0813">Transport</keyword>
<evidence type="ECO:0000256" key="9">
    <source>
        <dbReference type="ARBA" id="ARBA00023010"/>
    </source>
</evidence>
<evidence type="ECO:0000256" key="2">
    <source>
        <dbReference type="ARBA" id="ARBA00006742"/>
    </source>
</evidence>
<dbReference type="GO" id="GO:0015031">
    <property type="term" value="P:protein transport"/>
    <property type="evidence" value="ECO:0007669"/>
    <property type="project" value="UniProtKB-KW"/>
</dbReference>
<protein>
    <recommendedName>
        <fullName evidence="3">Sec translocon accessory complex subunit YajC</fullName>
    </recommendedName>
</protein>
<keyword evidence="7" id="KW-0653">Protein transport</keyword>
<evidence type="ECO:0000256" key="10">
    <source>
        <dbReference type="ARBA" id="ARBA00023136"/>
    </source>
</evidence>
<evidence type="ECO:0000256" key="8">
    <source>
        <dbReference type="ARBA" id="ARBA00022989"/>
    </source>
</evidence>
<dbReference type="EMBL" id="JACHIO010000008">
    <property type="protein sequence ID" value="MBB5064034.1"/>
    <property type="molecule type" value="Genomic_DNA"/>
</dbReference>
<dbReference type="PANTHER" id="PTHR33909">
    <property type="entry name" value="SEC TRANSLOCON ACCESSORY COMPLEX SUBUNIT YAJC"/>
    <property type="match status" value="1"/>
</dbReference>
<evidence type="ECO:0000256" key="3">
    <source>
        <dbReference type="ARBA" id="ARBA00014962"/>
    </source>
</evidence>
<keyword evidence="5" id="KW-1003">Cell membrane</keyword>
<evidence type="ECO:0000256" key="7">
    <source>
        <dbReference type="ARBA" id="ARBA00022927"/>
    </source>
</evidence>
<sequence>MSFLALAFAGFAGFGGFGSLGSLPLLVIMFVAMYLLLIVPNQRKQKQWQSMLAQLKPGDKVTTNGGMRGTVVNVKDDVLVIRTQPDGVKFEIVRSAIAAVTAEEESKS</sequence>
<comment type="caution">
    <text evidence="12">The sequence shown here is derived from an EMBL/GenBank/DDBJ whole genome shotgun (WGS) entry which is preliminary data.</text>
</comment>
<comment type="subcellular location">
    <subcellularLocation>
        <location evidence="1">Cell membrane</location>
        <topology evidence="1">Single-pass membrane protein</topology>
    </subcellularLocation>
</comment>
<evidence type="ECO:0000256" key="4">
    <source>
        <dbReference type="ARBA" id="ARBA00022448"/>
    </source>
</evidence>
<dbReference type="PRINTS" id="PR01853">
    <property type="entry name" value="YAJCTRNLCASE"/>
</dbReference>
<comment type="similarity">
    <text evidence="2">Belongs to the YajC family.</text>
</comment>
<evidence type="ECO:0000313" key="12">
    <source>
        <dbReference type="EMBL" id="MBB5064034.1"/>
    </source>
</evidence>
<evidence type="ECO:0000256" key="11">
    <source>
        <dbReference type="SAM" id="Phobius"/>
    </source>
</evidence>
<feature type="transmembrane region" description="Helical" evidence="11">
    <location>
        <begin position="25"/>
        <end position="41"/>
    </location>
</feature>
<evidence type="ECO:0000256" key="5">
    <source>
        <dbReference type="ARBA" id="ARBA00022475"/>
    </source>
</evidence>
<evidence type="ECO:0000256" key="1">
    <source>
        <dbReference type="ARBA" id="ARBA00004162"/>
    </source>
</evidence>
<dbReference type="NCBIfam" id="TIGR00739">
    <property type="entry name" value="yajC"/>
    <property type="match status" value="1"/>
</dbReference>
<keyword evidence="8 11" id="KW-1133">Transmembrane helix</keyword>
<name>A0A7W7ZQQ5_9BACT</name>
<accession>A0A7W7ZQQ5</accession>
<keyword evidence="10 11" id="KW-0472">Membrane</keyword>
<dbReference type="Proteomes" id="UP000584867">
    <property type="component" value="Unassembled WGS sequence"/>
</dbReference>
<dbReference type="InterPro" id="IPR003849">
    <property type="entry name" value="Preprotein_translocase_YajC"/>
</dbReference>
<dbReference type="RefSeq" id="WP_184255615.1">
    <property type="nucleotide sequence ID" value="NZ_JACHIO010000008.1"/>
</dbReference>
<evidence type="ECO:0000313" key="13">
    <source>
        <dbReference type="Proteomes" id="UP000584867"/>
    </source>
</evidence>
<gene>
    <name evidence="12" type="ORF">HDF15_002382</name>
</gene>
<proteinExistence type="inferred from homology"/>
<reference evidence="12 13" key="1">
    <citation type="submission" date="2020-08" db="EMBL/GenBank/DDBJ databases">
        <title>Genomic Encyclopedia of Type Strains, Phase IV (KMG-V): Genome sequencing to study the core and pangenomes of soil and plant-associated prokaryotes.</title>
        <authorList>
            <person name="Whitman W."/>
        </authorList>
    </citation>
    <scope>NUCLEOTIDE SEQUENCE [LARGE SCALE GENOMIC DNA]</scope>
    <source>
        <strain evidence="12 13">X5P3</strain>
    </source>
</reference>
<dbReference type="GO" id="GO:0005886">
    <property type="term" value="C:plasma membrane"/>
    <property type="evidence" value="ECO:0007669"/>
    <property type="project" value="UniProtKB-SubCell"/>
</dbReference>
<dbReference type="Pfam" id="PF02699">
    <property type="entry name" value="YajC"/>
    <property type="match status" value="1"/>
</dbReference>
<evidence type="ECO:0000256" key="6">
    <source>
        <dbReference type="ARBA" id="ARBA00022692"/>
    </source>
</evidence>
<organism evidence="12 13">
    <name type="scientific">Granulicella mallensis</name>
    <dbReference type="NCBI Taxonomy" id="940614"/>
    <lineage>
        <taxon>Bacteria</taxon>
        <taxon>Pseudomonadati</taxon>
        <taxon>Acidobacteriota</taxon>
        <taxon>Terriglobia</taxon>
        <taxon>Terriglobales</taxon>
        <taxon>Acidobacteriaceae</taxon>
        <taxon>Granulicella</taxon>
    </lineage>
</organism>
<dbReference type="PANTHER" id="PTHR33909:SF1">
    <property type="entry name" value="SEC TRANSLOCON ACCESSORY COMPLEX SUBUNIT YAJC"/>
    <property type="match status" value="1"/>
</dbReference>
<keyword evidence="6 11" id="KW-0812">Transmembrane</keyword>
<dbReference type="SMART" id="SM01323">
    <property type="entry name" value="YajC"/>
    <property type="match status" value="1"/>
</dbReference>
<dbReference type="AlphaFoldDB" id="A0A7W7ZQQ5"/>
<keyword evidence="9" id="KW-0811">Translocation</keyword>